<accession>A0A1G7UZ91</accession>
<dbReference type="OrthoDB" id="1698302at2"/>
<keyword evidence="1" id="KW-0812">Transmembrane</keyword>
<dbReference type="AlphaFoldDB" id="A0A1G7UZ91"/>
<feature type="transmembrane region" description="Helical" evidence="1">
    <location>
        <begin position="7"/>
        <end position="27"/>
    </location>
</feature>
<dbReference type="Proteomes" id="UP000199708">
    <property type="component" value="Unassembled WGS sequence"/>
</dbReference>
<reference evidence="2 3" key="1">
    <citation type="submission" date="2016-10" db="EMBL/GenBank/DDBJ databases">
        <authorList>
            <person name="de Groot N.N."/>
        </authorList>
    </citation>
    <scope>NUCLEOTIDE SEQUENCE [LARGE SCALE GENOMIC DNA]</scope>
    <source>
        <strain evidence="2 3">ATCC BAA-466</strain>
    </source>
</reference>
<keyword evidence="3" id="KW-1185">Reference proteome</keyword>
<dbReference type="EMBL" id="FNCK01000013">
    <property type="protein sequence ID" value="SDG52618.1"/>
    <property type="molecule type" value="Genomic_DNA"/>
</dbReference>
<evidence type="ECO:0000313" key="2">
    <source>
        <dbReference type="EMBL" id="SDG52618.1"/>
    </source>
</evidence>
<name>A0A1G7UZ91_9LACT</name>
<dbReference type="Pfam" id="PF11457">
    <property type="entry name" value="DUF3021"/>
    <property type="match status" value="1"/>
</dbReference>
<feature type="transmembrane region" description="Helical" evidence="1">
    <location>
        <begin position="106"/>
        <end position="129"/>
    </location>
</feature>
<feature type="transmembrane region" description="Helical" evidence="1">
    <location>
        <begin position="47"/>
        <end position="66"/>
    </location>
</feature>
<dbReference type="InterPro" id="IPR021560">
    <property type="entry name" value="DUF3021"/>
</dbReference>
<gene>
    <name evidence="2" type="ORF">SAMN05421791_1135</name>
</gene>
<feature type="transmembrane region" description="Helical" evidence="1">
    <location>
        <begin position="78"/>
        <end position="100"/>
    </location>
</feature>
<sequence>MKHLKKFFCSGFMGIGIGYSMSLLFSFFHGEYSPGVPSFLNQYDSVLNAVAIQTLVYLILGLVQAYASMIMENKNRSLLLNTILHFLVILLPLLGASYFLHWHRNLVSLILIALMVTFIYFGIWIVNYLHIKAQIEQINQKISKN</sequence>
<proteinExistence type="predicted"/>
<dbReference type="RefSeq" id="WP_090290432.1">
    <property type="nucleotide sequence ID" value="NZ_FNCK01000013.1"/>
</dbReference>
<protein>
    <recommendedName>
        <fullName evidence="4">DUF3021 domain-containing protein</fullName>
    </recommendedName>
</protein>
<dbReference type="STRING" id="120956.SAMN05421791_1135"/>
<keyword evidence="1" id="KW-1133">Transmembrane helix</keyword>
<evidence type="ECO:0000256" key="1">
    <source>
        <dbReference type="SAM" id="Phobius"/>
    </source>
</evidence>
<evidence type="ECO:0008006" key="4">
    <source>
        <dbReference type="Google" id="ProtNLM"/>
    </source>
</evidence>
<organism evidence="2 3">
    <name type="scientific">Facklamia miroungae</name>
    <dbReference type="NCBI Taxonomy" id="120956"/>
    <lineage>
        <taxon>Bacteria</taxon>
        <taxon>Bacillati</taxon>
        <taxon>Bacillota</taxon>
        <taxon>Bacilli</taxon>
        <taxon>Lactobacillales</taxon>
        <taxon>Aerococcaceae</taxon>
        <taxon>Facklamia</taxon>
    </lineage>
</organism>
<evidence type="ECO:0000313" key="3">
    <source>
        <dbReference type="Proteomes" id="UP000199708"/>
    </source>
</evidence>
<keyword evidence="1" id="KW-0472">Membrane</keyword>